<comment type="catalytic activity">
    <reaction evidence="1 21">
        <text>(6S)-5-methyl-5,6,7,8-tetrahydrofolate + L-homocysteine = (6S)-5,6,7,8-tetrahydrofolate + L-methionine</text>
        <dbReference type="Rhea" id="RHEA:11172"/>
        <dbReference type="ChEBI" id="CHEBI:18608"/>
        <dbReference type="ChEBI" id="CHEBI:57453"/>
        <dbReference type="ChEBI" id="CHEBI:57844"/>
        <dbReference type="ChEBI" id="CHEBI:58199"/>
        <dbReference type="EC" id="2.1.1.13"/>
    </reaction>
</comment>
<evidence type="ECO:0000256" key="15">
    <source>
        <dbReference type="ARBA" id="ARBA00022833"/>
    </source>
</evidence>
<name>A0ABX3CI72_9NEIS</name>
<feature type="domain" description="Pterin-binding" evidence="24">
    <location>
        <begin position="359"/>
        <end position="620"/>
    </location>
</feature>
<dbReference type="Gene3D" id="1.10.1240.10">
    <property type="entry name" value="Methionine synthase domain"/>
    <property type="match status" value="1"/>
</dbReference>
<comment type="similarity">
    <text evidence="5">Belongs to the vitamin-B12 dependent methionine synthase family.</text>
</comment>
<dbReference type="InterPro" id="IPR033706">
    <property type="entry name" value="Met_synthase_B12-bd"/>
</dbReference>
<evidence type="ECO:0000256" key="2">
    <source>
        <dbReference type="ARBA" id="ARBA00001947"/>
    </source>
</evidence>
<dbReference type="CDD" id="cd02069">
    <property type="entry name" value="methionine_synthase_B12_BD"/>
    <property type="match status" value="1"/>
</dbReference>
<keyword evidence="14" id="KW-0677">Repeat</keyword>
<evidence type="ECO:0000256" key="9">
    <source>
        <dbReference type="ARBA" id="ARBA00022605"/>
    </source>
</evidence>
<keyword evidence="15 21" id="KW-0862">Zinc</keyword>
<keyword evidence="29" id="KW-1185">Reference proteome</keyword>
<dbReference type="Pfam" id="PF02574">
    <property type="entry name" value="S-methyl_trans"/>
    <property type="match status" value="1"/>
</dbReference>
<dbReference type="InterPro" id="IPR011005">
    <property type="entry name" value="Dihydropteroate_synth-like_sf"/>
</dbReference>
<dbReference type="PANTHER" id="PTHR45833:SF1">
    <property type="entry name" value="METHIONINE SYNTHASE"/>
    <property type="match status" value="1"/>
</dbReference>
<dbReference type="PROSITE" id="PS50970">
    <property type="entry name" value="HCY"/>
    <property type="match status" value="1"/>
</dbReference>
<dbReference type="InterPro" id="IPR036594">
    <property type="entry name" value="Meth_synthase_dom"/>
</dbReference>
<dbReference type="InterPro" id="IPR050554">
    <property type="entry name" value="Met_Synthase/Corrinoid"/>
</dbReference>
<evidence type="ECO:0000259" key="26">
    <source>
        <dbReference type="PROSITE" id="PS51332"/>
    </source>
</evidence>
<evidence type="ECO:0000256" key="11">
    <source>
        <dbReference type="ARBA" id="ARBA00022679"/>
    </source>
</evidence>
<dbReference type="PROSITE" id="PS50974">
    <property type="entry name" value="ADOMET_ACTIVATION"/>
    <property type="match status" value="1"/>
</dbReference>
<dbReference type="PIRSF" id="PIRSF000381">
    <property type="entry name" value="MetH"/>
    <property type="match status" value="1"/>
</dbReference>
<dbReference type="Gene3D" id="3.40.50.280">
    <property type="entry name" value="Cobalamin-binding domain"/>
    <property type="match status" value="1"/>
</dbReference>
<dbReference type="Pfam" id="PF02965">
    <property type="entry name" value="Met_synt_B12"/>
    <property type="match status" value="1"/>
</dbReference>
<evidence type="ECO:0000256" key="7">
    <source>
        <dbReference type="ARBA" id="ARBA00013998"/>
    </source>
</evidence>
<evidence type="ECO:0000256" key="3">
    <source>
        <dbReference type="ARBA" id="ARBA00001956"/>
    </source>
</evidence>
<evidence type="ECO:0000256" key="14">
    <source>
        <dbReference type="ARBA" id="ARBA00022737"/>
    </source>
</evidence>
<feature type="domain" description="B12-binding" evidence="26">
    <location>
        <begin position="755"/>
        <end position="890"/>
    </location>
</feature>
<reference evidence="28 29" key="1">
    <citation type="submission" date="2016-09" db="EMBL/GenBank/DDBJ databases">
        <title>Chromobacterium muskegensis sp. nov., an insecticidal bacterium isolated from Sphagnum bogs.</title>
        <authorList>
            <person name="Sparks M.E."/>
            <person name="Blackburn M.B."/>
            <person name="Gundersen-Rindal D.E."/>
            <person name="Mitchell A."/>
            <person name="Farrar R."/>
            <person name="Kuhar D."/>
        </authorList>
    </citation>
    <scope>NUCLEOTIDE SEQUENCE [LARGE SCALE GENOMIC DNA]</scope>
    <source>
        <strain evidence="28 29">14B-1</strain>
    </source>
</reference>
<dbReference type="Proteomes" id="UP000180280">
    <property type="component" value="Unassembled WGS sequence"/>
</dbReference>
<dbReference type="SUPFAM" id="SSF56507">
    <property type="entry name" value="Methionine synthase activation domain-like"/>
    <property type="match status" value="1"/>
</dbReference>
<evidence type="ECO:0000256" key="12">
    <source>
        <dbReference type="ARBA" id="ARBA00022691"/>
    </source>
</evidence>
<evidence type="ECO:0000259" key="25">
    <source>
        <dbReference type="PROSITE" id="PS50974"/>
    </source>
</evidence>
<keyword evidence="11 21" id="KW-0808">Transferase</keyword>
<evidence type="ECO:0000256" key="4">
    <source>
        <dbReference type="ARBA" id="ARBA00005178"/>
    </source>
</evidence>
<evidence type="ECO:0000259" key="23">
    <source>
        <dbReference type="PROSITE" id="PS50970"/>
    </source>
</evidence>
<keyword evidence="16 21" id="KW-0486">Methionine biosynthesis</keyword>
<dbReference type="InterPro" id="IPR036724">
    <property type="entry name" value="Cobalamin-bd_sf"/>
</dbReference>
<evidence type="ECO:0000256" key="18">
    <source>
        <dbReference type="ARBA" id="ARBA00025552"/>
    </source>
</evidence>
<accession>A0ABX3CI72</accession>
<evidence type="ECO:0000256" key="22">
    <source>
        <dbReference type="PROSITE-ProRule" id="PRU00333"/>
    </source>
</evidence>
<evidence type="ECO:0000256" key="8">
    <source>
        <dbReference type="ARBA" id="ARBA00022603"/>
    </source>
</evidence>
<dbReference type="Pfam" id="PF02310">
    <property type="entry name" value="B12-binding"/>
    <property type="match status" value="1"/>
</dbReference>
<keyword evidence="9 21" id="KW-0028">Amino-acid biosynthesis</keyword>
<dbReference type="SUPFAM" id="SSF47644">
    <property type="entry name" value="Methionine synthase domain"/>
    <property type="match status" value="1"/>
</dbReference>
<comment type="caution">
    <text evidence="28">The sequence shown here is derived from an EMBL/GenBank/DDBJ whole genome shotgun (WGS) entry which is preliminary data.</text>
</comment>
<evidence type="ECO:0000313" key="29">
    <source>
        <dbReference type="Proteomes" id="UP000180280"/>
    </source>
</evidence>
<dbReference type="PANTHER" id="PTHR45833">
    <property type="entry name" value="METHIONINE SYNTHASE"/>
    <property type="match status" value="1"/>
</dbReference>
<dbReference type="InterPro" id="IPR006158">
    <property type="entry name" value="Cobalamin-bd"/>
</dbReference>
<dbReference type="RefSeq" id="WP_071111688.1">
    <property type="nucleotide sequence ID" value="NZ_MKCT01000001.1"/>
</dbReference>
<dbReference type="InterPro" id="IPR003759">
    <property type="entry name" value="Cbl-bd_cap"/>
</dbReference>
<dbReference type="Gene3D" id="3.20.20.20">
    <property type="entry name" value="Dihydropteroate synthase-like"/>
    <property type="match status" value="1"/>
</dbReference>
<evidence type="ECO:0000256" key="6">
    <source>
        <dbReference type="ARBA" id="ARBA00012032"/>
    </source>
</evidence>
<organism evidence="28 29">
    <name type="scientific">Chromobacterium sphagni</name>
    <dbReference type="NCBI Taxonomy" id="1903179"/>
    <lineage>
        <taxon>Bacteria</taxon>
        <taxon>Pseudomonadati</taxon>
        <taxon>Pseudomonadota</taxon>
        <taxon>Betaproteobacteria</taxon>
        <taxon>Neisseriales</taxon>
        <taxon>Chromobacteriaceae</taxon>
        <taxon>Chromobacterium</taxon>
    </lineage>
</organism>
<evidence type="ECO:0000256" key="13">
    <source>
        <dbReference type="ARBA" id="ARBA00022723"/>
    </source>
</evidence>
<evidence type="ECO:0000256" key="5">
    <source>
        <dbReference type="ARBA" id="ARBA00010398"/>
    </source>
</evidence>
<gene>
    <name evidence="28" type="ORF">BI344_04305</name>
</gene>
<proteinExistence type="inferred from homology"/>
<feature type="domain" description="AdoMet activation" evidence="25">
    <location>
        <begin position="905"/>
        <end position="1234"/>
    </location>
</feature>
<comment type="pathway">
    <text evidence="4 21">Amino-acid biosynthesis; L-methionine biosynthesis via de novo pathway; L-methionine from L-homocysteine (MetH route): step 1/1.</text>
</comment>
<evidence type="ECO:0000259" key="24">
    <source>
        <dbReference type="PROSITE" id="PS50972"/>
    </source>
</evidence>
<dbReference type="Pfam" id="PF00809">
    <property type="entry name" value="Pterin_bind"/>
    <property type="match status" value="1"/>
</dbReference>
<dbReference type="InterPro" id="IPR011822">
    <property type="entry name" value="MetH"/>
</dbReference>
<dbReference type="Pfam" id="PF02607">
    <property type="entry name" value="B12-binding_2"/>
    <property type="match status" value="1"/>
</dbReference>
<evidence type="ECO:0000256" key="21">
    <source>
        <dbReference type="PIRNR" id="PIRNR000381"/>
    </source>
</evidence>
<dbReference type="EC" id="2.1.1.13" evidence="6 20"/>
<dbReference type="PROSITE" id="PS50972">
    <property type="entry name" value="PTERIN_BINDING"/>
    <property type="match status" value="1"/>
</dbReference>
<dbReference type="PROSITE" id="PS51337">
    <property type="entry name" value="B12_BINDING_NTER"/>
    <property type="match status" value="1"/>
</dbReference>
<dbReference type="EMBL" id="MKCT01000001">
    <property type="protein sequence ID" value="OHX21735.1"/>
    <property type="molecule type" value="Genomic_DNA"/>
</dbReference>
<keyword evidence="12 21" id="KW-0949">S-adenosyl-L-methionine</keyword>
<dbReference type="NCBIfam" id="NF007024">
    <property type="entry name" value="PRK09490.1"/>
    <property type="match status" value="1"/>
</dbReference>
<dbReference type="SMART" id="SM01018">
    <property type="entry name" value="B12-binding_2"/>
    <property type="match status" value="1"/>
</dbReference>
<dbReference type="InterPro" id="IPR004223">
    <property type="entry name" value="VitB12-dep_Met_synth_activ_dom"/>
</dbReference>
<sequence>MTKPLTHPVYQHLAQRILILDGGMGTMIQRHRLEEADYRGQRFADWPSDVKGNNDLLVLTRPDVIAGIHQAYLDAGADIIETNTFNATSIAMADYRMESLVWEINHAAARLVKDLCEAQTAKNPARPRFCAGVLGPTNRTCSISPDVNDPGYRNVSFDELVASYTEAIDGLVAGGADFLLVETIFDTLNAKAAVFAIHRYFDDHPATPRLPIMISGTITDQSGRTLTGQTTEAFYNSLSHADAVSYGLNCALGPDLLRPYVEELARVSAGFVSVHANAGLPNAFGGYDLEPEAMGEYVREWAESGLINIVGGCCGTTPEHIAAIARAVAGVAPRPLPDIEKKCRLSGLEPFNIGDDDLFVNVGERTNVTGSRAFAKLILNGDYATALDVARQQVANGAQIIDINMDEGMLDALAAMERFLKLIAAEPDIARVPIMIDSSKWEVIEAGLKCIQGKGIVNSISMKEGRAKFVEQARLLRRYGAAVIVMAFDEQGQADSYARKIEICDKSYRILVDEVGFPPEDIIFDPNIFAVATGIEEHARYGLDFIEATGWIKQHLPHAKISGGVSNVSFSFRGNNKVREAIHAVFLYHAIQRGMTMGIVNAGALEVYDEVDPVLRQRIEDVVLMRGDDIMAVTETLIALAESFRGDAKEAKGEDLAWRSLPVEKRLEHALVKGITTFIVEDTEEVRLKCARPIHVIEGPLMDGMNVVGDLFGAGKMFLPQVVKSARVMKAAVAHLEPFIEEEKIRLGLADAPAKGVIIMATVKGDVHDIGKNIVGVVLRCNNYQVIDLGVMVPCQKILDAATEHKADIIGLSGLITPSLEEMSHVAKEMQRQGFSIPLLIGGATTSKVHTAVKIAPHYRQPVVYVPDASRAVGVCSNLLSDTLLDAFVLENAAEQQRARDGHANKANRKVVSLEAARANKEKIDWADYVPPKPQWLGVRRFESYPLAEIAAHIDWTPFFQSWELAGRFPRILDDEIVGESARGLYADAQAMLGQIIEENWLGANAVIGLFPAASVDDDDIEIYSSEGEALMRWVGLRQQLPKLDGKANWALADYVAPKDSGVEDYIGAFAVTAGIGIEPHVKRFEDANDDYSAILLKALADRLAEAFAELMHARVRREFWGYATDEHLDNEALIDEQYRGIRPAPGYPACPDHTVKKALFDLLDAPAIGMTLTEGYAMLPTAAVSGFYLSHPASRYFGVGKVEKDQVQSYAERRGVSIEQAERDLAPNLGYDA</sequence>
<evidence type="ECO:0000256" key="17">
    <source>
        <dbReference type="ARBA" id="ARBA00023285"/>
    </source>
</evidence>
<dbReference type="SUPFAM" id="SSF51717">
    <property type="entry name" value="Dihydropteroate synthetase-like"/>
    <property type="match status" value="1"/>
</dbReference>
<dbReference type="InterPro" id="IPR036589">
    <property type="entry name" value="HCY_dom_sf"/>
</dbReference>
<protein>
    <recommendedName>
        <fullName evidence="7 20">Methionine synthase</fullName>
        <ecNumber evidence="6 20">2.1.1.13</ecNumber>
    </recommendedName>
    <alternativeName>
        <fullName evidence="19 21">5-methyltetrahydrofolate--homocysteine methyltransferase</fullName>
    </alternativeName>
</protein>
<dbReference type="InterPro" id="IPR037010">
    <property type="entry name" value="VitB12-dep_Met_synth_activ_sf"/>
</dbReference>
<feature type="binding site" evidence="22">
    <location>
        <position position="314"/>
    </location>
    <ligand>
        <name>Zn(2+)</name>
        <dbReference type="ChEBI" id="CHEBI:29105"/>
    </ligand>
</feature>
<dbReference type="NCBIfam" id="TIGR02082">
    <property type="entry name" value="metH"/>
    <property type="match status" value="1"/>
</dbReference>
<comment type="function">
    <text evidence="18 21">Catalyzes the transfer of a methyl group from methyl-cobalamin to homocysteine, yielding enzyme-bound cob(I)alamin and methionine. Subsequently, remethylates the cofactor using methyltetrahydrofolate.</text>
</comment>
<dbReference type="InterPro" id="IPR003726">
    <property type="entry name" value="HCY_dom"/>
</dbReference>
<evidence type="ECO:0000256" key="10">
    <source>
        <dbReference type="ARBA" id="ARBA00022628"/>
    </source>
</evidence>
<evidence type="ECO:0000256" key="20">
    <source>
        <dbReference type="NCBIfam" id="TIGR02082"/>
    </source>
</evidence>
<keyword evidence="10 21" id="KW-0846">Cobalamin</keyword>
<comment type="cofactor">
    <cofactor evidence="3 21">
        <name>methylcob(III)alamin</name>
        <dbReference type="ChEBI" id="CHEBI:28115"/>
    </cofactor>
</comment>
<keyword evidence="13 21" id="KW-0479">Metal-binding</keyword>
<feature type="domain" description="Hcy-binding" evidence="23">
    <location>
        <begin position="6"/>
        <end position="328"/>
    </location>
</feature>
<evidence type="ECO:0000313" key="28">
    <source>
        <dbReference type="EMBL" id="OHX21735.1"/>
    </source>
</evidence>
<feature type="domain" description="B12-binding N-terminal" evidence="27">
    <location>
        <begin position="654"/>
        <end position="748"/>
    </location>
</feature>
<evidence type="ECO:0000256" key="1">
    <source>
        <dbReference type="ARBA" id="ARBA00001700"/>
    </source>
</evidence>
<feature type="binding site" evidence="22">
    <location>
        <position position="250"/>
    </location>
    <ligand>
        <name>Zn(2+)</name>
        <dbReference type="ChEBI" id="CHEBI:29105"/>
    </ligand>
</feature>
<dbReference type="CDD" id="cd00740">
    <property type="entry name" value="MeTr"/>
    <property type="match status" value="1"/>
</dbReference>
<feature type="binding site" evidence="22">
    <location>
        <position position="313"/>
    </location>
    <ligand>
        <name>Zn(2+)</name>
        <dbReference type="ChEBI" id="CHEBI:29105"/>
    </ligand>
</feature>
<keyword evidence="8 21" id="KW-0489">Methyltransferase</keyword>
<evidence type="ECO:0000256" key="19">
    <source>
        <dbReference type="ARBA" id="ARBA00031040"/>
    </source>
</evidence>
<dbReference type="SUPFAM" id="SSF52242">
    <property type="entry name" value="Cobalamin (vitamin B12)-binding domain"/>
    <property type="match status" value="1"/>
</dbReference>
<keyword evidence="17 21" id="KW-0170">Cobalt</keyword>
<dbReference type="Gene3D" id="1.10.288.10">
    <property type="entry name" value="Cobalamin-dependent Methionine Synthase, domain 2"/>
    <property type="match status" value="1"/>
</dbReference>
<dbReference type="Gene3D" id="3.10.196.10">
    <property type="entry name" value="Vitamin B12-dependent methionine synthase, activation domain"/>
    <property type="match status" value="1"/>
</dbReference>
<evidence type="ECO:0000259" key="27">
    <source>
        <dbReference type="PROSITE" id="PS51337"/>
    </source>
</evidence>
<comment type="cofactor">
    <cofactor evidence="2 21 22">
        <name>Zn(2+)</name>
        <dbReference type="ChEBI" id="CHEBI:29105"/>
    </cofactor>
</comment>
<dbReference type="PROSITE" id="PS51332">
    <property type="entry name" value="B12_BINDING"/>
    <property type="match status" value="1"/>
</dbReference>
<dbReference type="Gene3D" id="3.20.20.330">
    <property type="entry name" value="Homocysteine-binding-like domain"/>
    <property type="match status" value="1"/>
</dbReference>
<comment type="domain">
    <text evidence="21">Modular enzyme with four functionally distinct domains. The isolated Hcy-binding domain catalyzes methyl transfer from free methylcobalamin to homocysteine. The Hcy-binding domain in association with the pterin-binding domain catalyzes the methylation of cob(I)alamin by methyltetrahydrofolate and the methylation of homocysteine. The B12-binding domain binds the cofactor. The AdoMet activation domain binds S-adenosyl-L-methionine. Under aerobic conditions cob(I)alamin can be converted to inactive cob(II)alamin. Reductive methylation by S-adenosyl-L-methionine and flavodoxin regenerates methylcobalamin.</text>
</comment>
<dbReference type="SUPFAM" id="SSF82282">
    <property type="entry name" value="Homocysteine S-methyltransferase"/>
    <property type="match status" value="1"/>
</dbReference>
<dbReference type="InterPro" id="IPR000489">
    <property type="entry name" value="Pterin-binding_dom"/>
</dbReference>
<evidence type="ECO:0000256" key="16">
    <source>
        <dbReference type="ARBA" id="ARBA00023167"/>
    </source>
</evidence>